<sequence>MENGIIPIYEPGLDELVNKNFKSGRLSFTSDLKYAVKNSNIIFICVGTPTNKKNNSANLNQVYKVVNNISKYINKFKIIVTKSTVPVTTGDTIAKLISKKKNKKLFEVVSNPEFLREGEAIRDFMYPDRIVVGSNNRRANNIIKNLYDPLIKRGGKYFNTSRRAAELIKYASNAFLATKISYINEISNLCEKVGVAVEDIAIGMGLDQRIGSRFLRAGPGYGGSCFPKDTKALLNTAKKFKTNLSIVESTVRSNEKRHHILLHKIKKIMKGKISRKKITFLGVTFKANTDDMRESPSLKLIPQLHKKGALISYYDPSGFKNDFKKYKNVNYVNKISLACKNSDLVILHTEWNEFKNLNFKKILKKNNFCVYDMRNLYTLNKMISKGIKY</sequence>
<reference evidence="8" key="1">
    <citation type="submission" date="2018-05" db="EMBL/GenBank/DDBJ databases">
        <authorList>
            <person name="Lanie J.A."/>
            <person name="Ng W.-L."/>
            <person name="Kazmierczak K.M."/>
            <person name="Andrzejewski T.M."/>
            <person name="Davidsen T.M."/>
            <person name="Wayne K.J."/>
            <person name="Tettelin H."/>
            <person name="Glass J.I."/>
            <person name="Rusch D."/>
            <person name="Podicherti R."/>
            <person name="Tsui H.-C.T."/>
            <person name="Winkler M.E."/>
        </authorList>
    </citation>
    <scope>NUCLEOTIDE SEQUENCE</scope>
</reference>
<dbReference type="PIRSF" id="PIRSF500134">
    <property type="entry name" value="UDPglc_DH_bac"/>
    <property type="match status" value="1"/>
</dbReference>
<dbReference type="GO" id="GO:0006065">
    <property type="term" value="P:UDP-glucuronate biosynthetic process"/>
    <property type="evidence" value="ECO:0007669"/>
    <property type="project" value="UniProtKB-UniPathway"/>
</dbReference>
<dbReference type="Pfam" id="PF00984">
    <property type="entry name" value="UDPG_MGDP_dh"/>
    <property type="match status" value="1"/>
</dbReference>
<dbReference type="SMART" id="SM00984">
    <property type="entry name" value="UDPG_MGDP_dh_C"/>
    <property type="match status" value="1"/>
</dbReference>
<dbReference type="InterPro" id="IPR001732">
    <property type="entry name" value="UDP-Glc/GDP-Man_DH_N"/>
</dbReference>
<dbReference type="UniPathway" id="UPA00038">
    <property type="reaction ID" value="UER00491"/>
</dbReference>
<dbReference type="PANTHER" id="PTHR43750">
    <property type="entry name" value="UDP-GLUCOSE 6-DEHYDROGENASE TUAD"/>
    <property type="match status" value="1"/>
</dbReference>
<accession>A0A381X144</accession>
<dbReference type="AlphaFoldDB" id="A0A381X144"/>
<evidence type="ECO:0000256" key="1">
    <source>
        <dbReference type="ARBA" id="ARBA00004701"/>
    </source>
</evidence>
<dbReference type="GO" id="GO:0003979">
    <property type="term" value="F:UDP-glucose 6-dehydrogenase activity"/>
    <property type="evidence" value="ECO:0007669"/>
    <property type="project" value="UniProtKB-EC"/>
</dbReference>
<dbReference type="Gene3D" id="1.20.5.100">
    <property type="entry name" value="Cytochrome c1, transmembrane anchor, C-terminal"/>
    <property type="match status" value="1"/>
</dbReference>
<evidence type="ECO:0000256" key="4">
    <source>
        <dbReference type="ARBA" id="ARBA00023002"/>
    </source>
</evidence>
<proteinExistence type="inferred from homology"/>
<dbReference type="SUPFAM" id="SSF51735">
    <property type="entry name" value="NAD(P)-binding Rossmann-fold domains"/>
    <property type="match status" value="1"/>
</dbReference>
<dbReference type="InterPro" id="IPR008927">
    <property type="entry name" value="6-PGluconate_DH-like_C_sf"/>
</dbReference>
<keyword evidence="5" id="KW-0520">NAD</keyword>
<dbReference type="PIRSF" id="PIRSF000124">
    <property type="entry name" value="UDPglc_GDPman_dh"/>
    <property type="match status" value="1"/>
</dbReference>
<dbReference type="NCBIfam" id="TIGR03026">
    <property type="entry name" value="NDP-sugDHase"/>
    <property type="match status" value="1"/>
</dbReference>
<dbReference type="Gene3D" id="3.40.50.720">
    <property type="entry name" value="NAD(P)-binding Rossmann-like Domain"/>
    <property type="match status" value="2"/>
</dbReference>
<dbReference type="InterPro" id="IPR036291">
    <property type="entry name" value="NAD(P)-bd_dom_sf"/>
</dbReference>
<dbReference type="GO" id="GO:0051287">
    <property type="term" value="F:NAD binding"/>
    <property type="evidence" value="ECO:0007669"/>
    <property type="project" value="InterPro"/>
</dbReference>
<dbReference type="SUPFAM" id="SSF48179">
    <property type="entry name" value="6-phosphogluconate dehydrogenase C-terminal domain-like"/>
    <property type="match status" value="1"/>
</dbReference>
<dbReference type="PANTHER" id="PTHR43750:SF3">
    <property type="entry name" value="UDP-GLUCOSE 6-DEHYDROGENASE TUAD"/>
    <property type="match status" value="1"/>
</dbReference>
<dbReference type="InterPro" id="IPR014026">
    <property type="entry name" value="UDP-Glc/GDP-Man_DH_dimer"/>
</dbReference>
<feature type="non-terminal residue" evidence="8">
    <location>
        <position position="389"/>
    </location>
</feature>
<dbReference type="SUPFAM" id="SSF52413">
    <property type="entry name" value="UDP-glucose/GDP-mannose dehydrogenase C-terminal domain"/>
    <property type="match status" value="1"/>
</dbReference>
<dbReference type="EC" id="1.1.1.22" evidence="3"/>
<dbReference type="InterPro" id="IPR036220">
    <property type="entry name" value="UDP-Glc/GDP-Man_DH_C_sf"/>
</dbReference>
<dbReference type="Pfam" id="PF03721">
    <property type="entry name" value="UDPG_MGDP_dh_N"/>
    <property type="match status" value="1"/>
</dbReference>
<feature type="domain" description="UDP-glucose/GDP-mannose dehydrogenase C-terminal" evidence="7">
    <location>
        <begin position="279"/>
        <end position="379"/>
    </location>
</feature>
<dbReference type="Pfam" id="PF03720">
    <property type="entry name" value="UDPG_MGDP_dh_C"/>
    <property type="match status" value="1"/>
</dbReference>
<protein>
    <recommendedName>
        <fullName evidence="3">UDP-glucose 6-dehydrogenase</fullName>
        <ecNumber evidence="3">1.1.1.22</ecNumber>
    </recommendedName>
</protein>
<keyword evidence="4" id="KW-0560">Oxidoreductase</keyword>
<evidence type="ECO:0000256" key="3">
    <source>
        <dbReference type="ARBA" id="ARBA00012954"/>
    </source>
</evidence>
<gene>
    <name evidence="8" type="ORF">METZ01_LOCUS111370</name>
</gene>
<dbReference type="EMBL" id="UINC01013562">
    <property type="protein sequence ID" value="SVA58516.1"/>
    <property type="molecule type" value="Genomic_DNA"/>
</dbReference>
<comment type="pathway">
    <text evidence="1">Nucleotide-sugar biosynthesis; UDP-alpha-D-glucuronate biosynthesis; UDP-alpha-D-glucuronate from UDP-alpha-D-glucose: step 1/1.</text>
</comment>
<dbReference type="GO" id="GO:0000271">
    <property type="term" value="P:polysaccharide biosynthetic process"/>
    <property type="evidence" value="ECO:0007669"/>
    <property type="project" value="InterPro"/>
</dbReference>
<comment type="similarity">
    <text evidence="2">Belongs to the UDP-glucose/GDP-mannose dehydrogenase family.</text>
</comment>
<evidence type="ECO:0000256" key="5">
    <source>
        <dbReference type="ARBA" id="ARBA00023027"/>
    </source>
</evidence>
<evidence type="ECO:0000313" key="8">
    <source>
        <dbReference type="EMBL" id="SVA58516.1"/>
    </source>
</evidence>
<dbReference type="InterPro" id="IPR028357">
    <property type="entry name" value="UDPglc_DH_bac"/>
</dbReference>
<evidence type="ECO:0000256" key="2">
    <source>
        <dbReference type="ARBA" id="ARBA00006601"/>
    </source>
</evidence>
<dbReference type="InterPro" id="IPR017476">
    <property type="entry name" value="UDP-Glc/GDP-Man"/>
</dbReference>
<name>A0A381X144_9ZZZZ</name>
<evidence type="ECO:0000259" key="7">
    <source>
        <dbReference type="SMART" id="SM00984"/>
    </source>
</evidence>
<organism evidence="8">
    <name type="scientific">marine metagenome</name>
    <dbReference type="NCBI Taxonomy" id="408172"/>
    <lineage>
        <taxon>unclassified sequences</taxon>
        <taxon>metagenomes</taxon>
        <taxon>ecological metagenomes</taxon>
    </lineage>
</organism>
<dbReference type="InterPro" id="IPR014027">
    <property type="entry name" value="UDP-Glc/GDP-Man_DH_C"/>
</dbReference>
<comment type="catalytic activity">
    <reaction evidence="6">
        <text>UDP-alpha-D-glucose + 2 NAD(+) + H2O = UDP-alpha-D-glucuronate + 2 NADH + 3 H(+)</text>
        <dbReference type="Rhea" id="RHEA:23596"/>
        <dbReference type="ChEBI" id="CHEBI:15377"/>
        <dbReference type="ChEBI" id="CHEBI:15378"/>
        <dbReference type="ChEBI" id="CHEBI:57540"/>
        <dbReference type="ChEBI" id="CHEBI:57945"/>
        <dbReference type="ChEBI" id="CHEBI:58052"/>
        <dbReference type="ChEBI" id="CHEBI:58885"/>
        <dbReference type="EC" id="1.1.1.22"/>
    </reaction>
</comment>
<evidence type="ECO:0000256" key="6">
    <source>
        <dbReference type="ARBA" id="ARBA00047473"/>
    </source>
</evidence>